<feature type="region of interest" description="Disordered" evidence="1">
    <location>
        <begin position="26"/>
        <end position="144"/>
    </location>
</feature>
<feature type="compositionally biased region" description="Gly residues" evidence="1">
    <location>
        <begin position="59"/>
        <end position="81"/>
    </location>
</feature>
<reference evidence="2" key="2">
    <citation type="submission" date="2021-02" db="EMBL/GenBank/DDBJ databases">
        <authorList>
            <person name="Kimball J.A."/>
            <person name="Haas M.W."/>
            <person name="Macchietto M."/>
            <person name="Kono T."/>
            <person name="Duquette J."/>
            <person name="Shao M."/>
        </authorList>
    </citation>
    <scope>NUCLEOTIDE SEQUENCE</scope>
    <source>
        <tissue evidence="2">Fresh leaf tissue</tissue>
    </source>
</reference>
<gene>
    <name evidence="2" type="ORF">GUJ93_ZPchr0008g11494</name>
</gene>
<feature type="compositionally biased region" description="Basic and acidic residues" evidence="1">
    <location>
        <begin position="82"/>
        <end position="96"/>
    </location>
</feature>
<accession>A0A8J5V597</accession>
<comment type="caution">
    <text evidence="2">The sequence shown here is derived from an EMBL/GenBank/DDBJ whole genome shotgun (WGS) entry which is preliminary data.</text>
</comment>
<protein>
    <submittedName>
        <fullName evidence="2">Uncharacterized protein</fullName>
    </submittedName>
</protein>
<evidence type="ECO:0000256" key="1">
    <source>
        <dbReference type="SAM" id="MobiDB-lite"/>
    </source>
</evidence>
<dbReference type="Proteomes" id="UP000729402">
    <property type="component" value="Unassembled WGS sequence"/>
</dbReference>
<sequence>MRTNHLQHLGKHLKFTTDQHAANILNRTNRLLQEEARTSTSPSAEATKEQGAEAAPSGEVGGGGSVGRGGGGGSMGRGGGGGEREGRGEAAESRRGEGRRRRVGSTGDGAREGETEEVASVAPWGEVEAAEHGRGEEEAASTAP</sequence>
<dbReference type="AlphaFoldDB" id="A0A8J5V597"/>
<dbReference type="EMBL" id="JAAALK010000290">
    <property type="protein sequence ID" value="KAG8047911.1"/>
    <property type="molecule type" value="Genomic_DNA"/>
</dbReference>
<organism evidence="2 3">
    <name type="scientific">Zizania palustris</name>
    <name type="common">Northern wild rice</name>
    <dbReference type="NCBI Taxonomy" id="103762"/>
    <lineage>
        <taxon>Eukaryota</taxon>
        <taxon>Viridiplantae</taxon>
        <taxon>Streptophyta</taxon>
        <taxon>Embryophyta</taxon>
        <taxon>Tracheophyta</taxon>
        <taxon>Spermatophyta</taxon>
        <taxon>Magnoliopsida</taxon>
        <taxon>Liliopsida</taxon>
        <taxon>Poales</taxon>
        <taxon>Poaceae</taxon>
        <taxon>BOP clade</taxon>
        <taxon>Oryzoideae</taxon>
        <taxon>Oryzeae</taxon>
        <taxon>Zizaniinae</taxon>
        <taxon>Zizania</taxon>
    </lineage>
</organism>
<keyword evidence="3" id="KW-1185">Reference proteome</keyword>
<evidence type="ECO:0000313" key="2">
    <source>
        <dbReference type="EMBL" id="KAG8047911.1"/>
    </source>
</evidence>
<proteinExistence type="predicted"/>
<name>A0A8J5V597_ZIZPA</name>
<reference evidence="2" key="1">
    <citation type="journal article" date="2021" name="bioRxiv">
        <title>Whole Genome Assembly and Annotation of Northern Wild Rice, Zizania palustris L., Supports a Whole Genome Duplication in the Zizania Genus.</title>
        <authorList>
            <person name="Haas M."/>
            <person name="Kono T."/>
            <person name="Macchietto M."/>
            <person name="Millas R."/>
            <person name="McGilp L."/>
            <person name="Shao M."/>
            <person name="Duquette J."/>
            <person name="Hirsch C.N."/>
            <person name="Kimball J."/>
        </authorList>
    </citation>
    <scope>NUCLEOTIDE SEQUENCE</scope>
    <source>
        <tissue evidence="2">Fresh leaf tissue</tissue>
    </source>
</reference>
<evidence type="ECO:0000313" key="3">
    <source>
        <dbReference type="Proteomes" id="UP000729402"/>
    </source>
</evidence>